<gene>
    <name evidence="2" type="ORF">CC80DRAFT_511514</name>
    <name evidence="1" type="ORF">CC80DRAFT_511530</name>
</gene>
<reference evidence="1" key="1">
    <citation type="journal article" date="2020" name="Stud. Mycol.">
        <title>101 Dothideomycetes genomes: a test case for predicting lifestyles and emergence of pathogens.</title>
        <authorList>
            <person name="Haridas S."/>
            <person name="Albert R."/>
            <person name="Binder M."/>
            <person name="Bloem J."/>
            <person name="Labutti K."/>
            <person name="Salamov A."/>
            <person name="Andreopoulos B."/>
            <person name="Baker S."/>
            <person name="Barry K."/>
            <person name="Bills G."/>
            <person name="Bluhm B."/>
            <person name="Cannon C."/>
            <person name="Castanera R."/>
            <person name="Culley D."/>
            <person name="Daum C."/>
            <person name="Ezra D."/>
            <person name="Gonzalez J."/>
            <person name="Henrissat B."/>
            <person name="Kuo A."/>
            <person name="Liang C."/>
            <person name="Lipzen A."/>
            <person name="Lutzoni F."/>
            <person name="Magnuson J."/>
            <person name="Mondo S."/>
            <person name="Nolan M."/>
            <person name="Ohm R."/>
            <person name="Pangilinan J."/>
            <person name="Park H.-J."/>
            <person name="Ramirez L."/>
            <person name="Alfaro M."/>
            <person name="Sun H."/>
            <person name="Tritt A."/>
            <person name="Yoshinaga Y."/>
            <person name="Zwiers L.-H."/>
            <person name="Turgeon B."/>
            <person name="Goodwin S."/>
            <person name="Spatafora J."/>
            <person name="Crous P."/>
            <person name="Grigoriev I."/>
        </authorList>
    </citation>
    <scope>NUCLEOTIDE SEQUENCE</scope>
    <source>
        <strain evidence="1">CBS 675.92</strain>
    </source>
</reference>
<name>A0A6A5T6E8_9PLEO</name>
<evidence type="ECO:0000313" key="2">
    <source>
        <dbReference type="EMBL" id="KAF1948238.1"/>
    </source>
</evidence>
<evidence type="ECO:0000313" key="3">
    <source>
        <dbReference type="Proteomes" id="UP000800035"/>
    </source>
</evidence>
<keyword evidence="3" id="KW-1185">Reference proteome</keyword>
<proteinExistence type="predicted"/>
<sequence length="147" mass="16459">MSCIISNPSACSNSLTDFVNELAQSLHTAFISYDADLRSTLSKKHTSKRNLIAAKTLPALEGAAIELCEHLDKLEKTLGEMQELVDQFPNVDALVEMVKVTPRGMLVREEQIRGVVGRVLDAYANCTEQRKRRCMVEGDRKSIRECF</sequence>
<dbReference type="Proteomes" id="UP000800035">
    <property type="component" value="Unassembled WGS sequence"/>
</dbReference>
<accession>A0A6A5T6E8</accession>
<dbReference type="AlphaFoldDB" id="A0A6A5T6E8"/>
<evidence type="ECO:0000313" key="1">
    <source>
        <dbReference type="EMBL" id="KAF1948213.1"/>
    </source>
</evidence>
<organism evidence="1 3">
    <name type="scientific">Byssothecium circinans</name>
    <dbReference type="NCBI Taxonomy" id="147558"/>
    <lineage>
        <taxon>Eukaryota</taxon>
        <taxon>Fungi</taxon>
        <taxon>Dikarya</taxon>
        <taxon>Ascomycota</taxon>
        <taxon>Pezizomycotina</taxon>
        <taxon>Dothideomycetes</taxon>
        <taxon>Pleosporomycetidae</taxon>
        <taxon>Pleosporales</taxon>
        <taxon>Massarineae</taxon>
        <taxon>Massarinaceae</taxon>
        <taxon>Byssothecium</taxon>
    </lineage>
</organism>
<dbReference type="EMBL" id="ML977069">
    <property type="protein sequence ID" value="KAF1948213.1"/>
    <property type="molecule type" value="Genomic_DNA"/>
</dbReference>
<dbReference type="EMBL" id="ML977068">
    <property type="protein sequence ID" value="KAF1948238.1"/>
    <property type="molecule type" value="Genomic_DNA"/>
</dbReference>
<protein>
    <submittedName>
        <fullName evidence="1">Uncharacterized protein</fullName>
    </submittedName>
</protein>